<feature type="domain" description="Guanylate cyclase" evidence="2">
    <location>
        <begin position="469"/>
        <end position="601"/>
    </location>
</feature>
<dbReference type="SMART" id="SM00044">
    <property type="entry name" value="CYCc"/>
    <property type="match status" value="1"/>
</dbReference>
<dbReference type="Gene3D" id="3.30.70.1230">
    <property type="entry name" value="Nucleotide cyclase"/>
    <property type="match status" value="1"/>
</dbReference>
<dbReference type="InterPro" id="IPR001054">
    <property type="entry name" value="A/G_cyclase"/>
</dbReference>
<keyword evidence="1" id="KW-0812">Transmembrane</keyword>
<sequence>MAFSGSISLGRLAAFGGLLAACLVYLYEPAVVQTLRNGLFDQYQRWQPRAAPAGTPAIQIVDIDEASLARLGQWPWPRTRMAELLDRLREAGAAVVVFDVLFAEPDRTSPARVATQPGIPEALSRQLAQLADHDQQLAVALARQPTVLGFAATAATAAAGADSPRKRFAVRSDDPQAVLAQIPGFGGSVGALPELQEVAAGNGAMTFVPDADGVVRRVPLLIRAGEEPLPSLSAEALRVFLGQQVYRVALQPLGIERIDIGPQPIATNRRGELWVHYRRLPTDQALPAWQVLDGRVDAGTLKDSLVLVGSSAQGLQDLRFSPLGGIIPGVQVHAQALEQVLSGARLQRPVWSAAFEALGLLLGAILLCAVVMHTGALSGALLAIGLIAAFNLGAWWAFSAQGLLLDALTPSVGLLLCYFGASLARHRHSERQQRWIRDAFSHYVSPNLVEHLVRHPAQLQLGGRRQTCSFVFTDLTGFTRLMESQPPERVVSLLNEYLDGIIQIAFRHEGTLDRIVGDAVAILFSAPVVQPDHASRALACALEIRRFAGEHARRQQAAGIALGVTRIGVHSGEVVVGNFGGSTLFDYRALGDAVNVAARLESLNRHLGTSLCVSEPIRQANAQQPMRPVGDVVLMGKNEPVSLYEPLEAADEPYEKAYALLADCPAQAREAFEQLAMARPEDGLVAFQLGRLRRGEQGIRIAMERK</sequence>
<dbReference type="SMART" id="SM01080">
    <property type="entry name" value="CHASE2"/>
    <property type="match status" value="1"/>
</dbReference>
<dbReference type="GO" id="GO:0006171">
    <property type="term" value="P:cAMP biosynthetic process"/>
    <property type="evidence" value="ECO:0007669"/>
    <property type="project" value="TreeGrafter"/>
</dbReference>
<keyword evidence="1" id="KW-1133">Transmembrane helix</keyword>
<dbReference type="InterPro" id="IPR029787">
    <property type="entry name" value="Nucleotide_cyclase"/>
</dbReference>
<keyword evidence="4" id="KW-1185">Reference proteome</keyword>
<dbReference type="GO" id="GO:0004016">
    <property type="term" value="F:adenylate cyclase activity"/>
    <property type="evidence" value="ECO:0007669"/>
    <property type="project" value="UniProtKB-ARBA"/>
</dbReference>
<dbReference type="Proteomes" id="UP000306753">
    <property type="component" value="Unassembled WGS sequence"/>
</dbReference>
<dbReference type="InterPro" id="IPR050697">
    <property type="entry name" value="Adenylyl/Guanylyl_Cyclase_3/4"/>
</dbReference>
<dbReference type="SUPFAM" id="SSF55073">
    <property type="entry name" value="Nucleotide cyclase"/>
    <property type="match status" value="1"/>
</dbReference>
<dbReference type="PANTHER" id="PTHR43081">
    <property type="entry name" value="ADENYLATE CYCLASE, TERMINAL-DIFFERENTIATION SPECIFIC-RELATED"/>
    <property type="match status" value="1"/>
</dbReference>
<dbReference type="PANTHER" id="PTHR43081:SF20">
    <property type="entry name" value="TWO-COMPONENT RESPONSE REGULATOR"/>
    <property type="match status" value="1"/>
</dbReference>
<dbReference type="PROSITE" id="PS50125">
    <property type="entry name" value="GUANYLATE_CYCLASE_2"/>
    <property type="match status" value="1"/>
</dbReference>
<feature type="transmembrane region" description="Helical" evidence="1">
    <location>
        <begin position="379"/>
        <end position="398"/>
    </location>
</feature>
<dbReference type="RefSeq" id="WP_138410902.1">
    <property type="nucleotide sequence ID" value="NZ_QLAG01000003.1"/>
</dbReference>
<dbReference type="Pfam" id="PF05226">
    <property type="entry name" value="CHASE2"/>
    <property type="match status" value="1"/>
</dbReference>
<protein>
    <submittedName>
        <fullName evidence="3">Adenylate/guanylate cyclase domain-containing protein</fullName>
    </submittedName>
</protein>
<organism evidence="3 4">
    <name type="scientific">Stutzerimonas nosocomialis</name>
    <dbReference type="NCBI Taxonomy" id="1056496"/>
    <lineage>
        <taxon>Bacteria</taxon>
        <taxon>Pseudomonadati</taxon>
        <taxon>Pseudomonadota</taxon>
        <taxon>Gammaproteobacteria</taxon>
        <taxon>Pseudomonadales</taxon>
        <taxon>Pseudomonadaceae</taxon>
        <taxon>Stutzerimonas</taxon>
    </lineage>
</organism>
<dbReference type="AlphaFoldDB" id="A0A5R9R3D2"/>
<dbReference type="InterPro" id="IPR007890">
    <property type="entry name" value="CHASE2"/>
</dbReference>
<evidence type="ECO:0000313" key="3">
    <source>
        <dbReference type="EMBL" id="TLX64875.1"/>
    </source>
</evidence>
<comment type="caution">
    <text evidence="3">The sequence shown here is derived from an EMBL/GenBank/DDBJ whole genome shotgun (WGS) entry which is preliminary data.</text>
</comment>
<evidence type="ECO:0000256" key="1">
    <source>
        <dbReference type="SAM" id="Phobius"/>
    </source>
</evidence>
<dbReference type="GO" id="GO:0035556">
    <property type="term" value="P:intracellular signal transduction"/>
    <property type="evidence" value="ECO:0007669"/>
    <property type="project" value="InterPro"/>
</dbReference>
<proteinExistence type="predicted"/>
<evidence type="ECO:0000259" key="2">
    <source>
        <dbReference type="PROSITE" id="PS50125"/>
    </source>
</evidence>
<dbReference type="EMBL" id="QLAG01000003">
    <property type="protein sequence ID" value="TLX64875.1"/>
    <property type="molecule type" value="Genomic_DNA"/>
</dbReference>
<feature type="transmembrane region" description="Helical" evidence="1">
    <location>
        <begin position="404"/>
        <end position="424"/>
    </location>
</feature>
<dbReference type="Pfam" id="PF00211">
    <property type="entry name" value="Guanylate_cyc"/>
    <property type="match status" value="1"/>
</dbReference>
<name>A0A5R9R3D2_9GAMM</name>
<reference evidence="3 4" key="1">
    <citation type="journal article" date="2017" name="Eur. J. Clin. Microbiol. Infect. Dis.">
        <title>Uncommonly isolated clinical Pseudomonas: identification and phylogenetic assignation.</title>
        <authorList>
            <person name="Mulet M."/>
            <person name="Gomila M."/>
            <person name="Ramirez A."/>
            <person name="Cardew S."/>
            <person name="Moore E.R."/>
            <person name="Lalucat J."/>
            <person name="Garcia-Valdes E."/>
        </authorList>
    </citation>
    <scope>NUCLEOTIDE SEQUENCE [LARGE SCALE GENOMIC DNA]</scope>
    <source>
        <strain evidence="3 4">SD129</strain>
    </source>
</reference>
<keyword evidence="1" id="KW-0472">Membrane</keyword>
<evidence type="ECO:0000313" key="4">
    <source>
        <dbReference type="Proteomes" id="UP000306753"/>
    </source>
</evidence>
<gene>
    <name evidence="3" type="ORF">DN820_03255</name>
</gene>
<dbReference type="CDD" id="cd07302">
    <property type="entry name" value="CHD"/>
    <property type="match status" value="1"/>
</dbReference>
<feature type="transmembrane region" description="Helical" evidence="1">
    <location>
        <begin position="350"/>
        <end position="372"/>
    </location>
</feature>
<accession>A0A5R9R3D2</accession>